<dbReference type="CDD" id="cd01310">
    <property type="entry name" value="TatD_DNAse"/>
    <property type="match status" value="1"/>
</dbReference>
<dbReference type="eggNOG" id="COG0084">
    <property type="taxonomic scope" value="Bacteria"/>
</dbReference>
<gene>
    <name evidence="5" type="ordered locus">NSE_0357</name>
</gene>
<dbReference type="HOGENOM" id="CLU_031506_4_2_5"/>
<dbReference type="KEGG" id="nse:NSE_0357"/>
<feature type="binding site" evidence="4">
    <location>
        <position position="162"/>
    </location>
    <ligand>
        <name>a divalent metal cation</name>
        <dbReference type="ChEBI" id="CHEBI:60240"/>
        <label>2</label>
    </ligand>
</feature>
<dbReference type="InterPro" id="IPR032466">
    <property type="entry name" value="Metal_Hydrolase"/>
</dbReference>
<keyword evidence="2 4" id="KW-0479">Metal-binding</keyword>
<reference evidence="5 6" key="1">
    <citation type="journal article" date="2006" name="PLoS Genet.">
        <title>Comparative genomics of emerging human ehrlichiosis agents.</title>
        <authorList>
            <person name="Dunning Hotopp J.C."/>
            <person name="Lin M."/>
            <person name="Madupu R."/>
            <person name="Crabtree J."/>
            <person name="Angiuoli S.V."/>
            <person name="Eisen J.A."/>
            <person name="Seshadri R."/>
            <person name="Ren Q."/>
            <person name="Wu M."/>
            <person name="Utterback T.R."/>
            <person name="Smith S."/>
            <person name="Lewis M."/>
            <person name="Khouri H."/>
            <person name="Zhang C."/>
            <person name="Niu H."/>
            <person name="Lin Q."/>
            <person name="Ohashi N."/>
            <person name="Zhi N."/>
            <person name="Nelson W."/>
            <person name="Brinkac L.M."/>
            <person name="Dodson R.J."/>
            <person name="Rosovitz M.J."/>
            <person name="Sundaram J."/>
            <person name="Daugherty S.C."/>
            <person name="Davidsen T."/>
            <person name="Durkin A.S."/>
            <person name="Gwinn M."/>
            <person name="Haft D.H."/>
            <person name="Selengut J.D."/>
            <person name="Sullivan S.A."/>
            <person name="Zafar N."/>
            <person name="Zhou L."/>
            <person name="Benahmed F."/>
            <person name="Forberger H."/>
            <person name="Halpin R."/>
            <person name="Mulligan S."/>
            <person name="Robinson J."/>
            <person name="White O."/>
            <person name="Rikihisa Y."/>
            <person name="Tettelin H."/>
        </authorList>
    </citation>
    <scope>NUCLEOTIDE SEQUENCE [LARGE SCALE GENOMIC DNA]</scope>
    <source>
        <strain evidence="6">ATCC VR-367 / Miyayama</strain>
    </source>
</reference>
<dbReference type="InterPro" id="IPR015991">
    <property type="entry name" value="TatD/YcfH-like"/>
</dbReference>
<evidence type="ECO:0000256" key="1">
    <source>
        <dbReference type="ARBA" id="ARBA00009275"/>
    </source>
</evidence>
<dbReference type="SUPFAM" id="SSF51556">
    <property type="entry name" value="Metallo-dependent hydrolases"/>
    <property type="match status" value="1"/>
</dbReference>
<dbReference type="Proteomes" id="UP000001942">
    <property type="component" value="Chromosome"/>
</dbReference>
<comment type="similarity">
    <text evidence="1">Belongs to the metallo-dependent hydrolases superfamily. TatD-type hydrolase family.</text>
</comment>
<feature type="binding site" evidence="4">
    <location>
        <position position="18"/>
    </location>
    <ligand>
        <name>a divalent metal cation</name>
        <dbReference type="ChEBI" id="CHEBI:60240"/>
        <label>1</label>
    </ligand>
</feature>
<dbReference type="PIRSF" id="PIRSF005902">
    <property type="entry name" value="DNase_TatD"/>
    <property type="match status" value="1"/>
</dbReference>
<evidence type="ECO:0000256" key="3">
    <source>
        <dbReference type="ARBA" id="ARBA00022801"/>
    </source>
</evidence>
<evidence type="ECO:0000256" key="4">
    <source>
        <dbReference type="PIRSR" id="PIRSR005902-1"/>
    </source>
</evidence>
<evidence type="ECO:0000256" key="2">
    <source>
        <dbReference type="ARBA" id="ARBA00022723"/>
    </source>
</evidence>
<dbReference type="GO" id="GO:0046872">
    <property type="term" value="F:metal ion binding"/>
    <property type="evidence" value="ECO:0007669"/>
    <property type="project" value="UniProtKB-KW"/>
</dbReference>
<dbReference type="STRING" id="222891.NSE_0357"/>
<organism evidence="5 6">
    <name type="scientific">Ehrlichia sennetsu (strain ATCC VR-367 / Miyayama)</name>
    <name type="common">Neorickettsia sennetsu</name>
    <dbReference type="NCBI Taxonomy" id="222891"/>
    <lineage>
        <taxon>Bacteria</taxon>
        <taxon>Pseudomonadati</taxon>
        <taxon>Pseudomonadota</taxon>
        <taxon>Alphaproteobacteria</taxon>
        <taxon>Rickettsiales</taxon>
        <taxon>Anaplasmataceae</taxon>
        <taxon>Ehrlichia</taxon>
    </lineage>
</organism>
<dbReference type="PANTHER" id="PTHR46124:SF2">
    <property type="entry name" value="D-AMINOACYL-TRNA DEACYLASE"/>
    <property type="match status" value="1"/>
</dbReference>
<dbReference type="AlphaFoldDB" id="Q2GE50"/>
<dbReference type="GO" id="GO:0004536">
    <property type="term" value="F:DNA nuclease activity"/>
    <property type="evidence" value="ECO:0007669"/>
    <property type="project" value="InterPro"/>
</dbReference>
<keyword evidence="3 5" id="KW-0378">Hydrolase</keyword>
<keyword evidence="6" id="KW-1185">Reference proteome</keyword>
<feature type="binding site" evidence="4">
    <location>
        <position position="100"/>
    </location>
    <ligand>
        <name>a divalent metal cation</name>
        <dbReference type="ChEBI" id="CHEBI:60240"/>
        <label>1</label>
    </ligand>
</feature>
<feature type="binding site" evidence="4">
    <location>
        <position position="16"/>
    </location>
    <ligand>
        <name>a divalent metal cation</name>
        <dbReference type="ChEBI" id="CHEBI:60240"/>
        <label>1</label>
    </ligand>
</feature>
<dbReference type="GO" id="GO:0016788">
    <property type="term" value="F:hydrolase activity, acting on ester bonds"/>
    <property type="evidence" value="ECO:0007669"/>
    <property type="project" value="InterPro"/>
</dbReference>
<evidence type="ECO:0000313" key="6">
    <source>
        <dbReference type="Proteomes" id="UP000001942"/>
    </source>
</evidence>
<protein>
    <submittedName>
        <fullName evidence="5">Hydrolase, TatD family</fullName>
    </submittedName>
</protein>
<dbReference type="Gene3D" id="3.20.20.140">
    <property type="entry name" value="Metal-dependent hydrolases"/>
    <property type="match status" value="1"/>
</dbReference>
<proteinExistence type="inferred from homology"/>
<dbReference type="PANTHER" id="PTHR46124">
    <property type="entry name" value="D-AMINOACYL-TRNA DEACYLASE"/>
    <property type="match status" value="1"/>
</dbReference>
<name>Q2GE50_EHRS3</name>
<dbReference type="GO" id="GO:0005829">
    <property type="term" value="C:cytosol"/>
    <property type="evidence" value="ECO:0007669"/>
    <property type="project" value="TreeGrafter"/>
</dbReference>
<dbReference type="InterPro" id="IPR001130">
    <property type="entry name" value="TatD-like"/>
</dbReference>
<dbReference type="EMBL" id="CP000237">
    <property type="protein sequence ID" value="ABD45772.1"/>
    <property type="molecule type" value="Genomic_DNA"/>
</dbReference>
<dbReference type="FunFam" id="3.20.20.140:FF:000005">
    <property type="entry name" value="TatD family hydrolase"/>
    <property type="match status" value="1"/>
</dbReference>
<feature type="binding site" evidence="4">
    <location>
        <position position="136"/>
    </location>
    <ligand>
        <name>a divalent metal cation</name>
        <dbReference type="ChEBI" id="CHEBI:60240"/>
        <label>2</label>
    </ligand>
</feature>
<dbReference type="NCBIfam" id="TIGR00010">
    <property type="entry name" value="YchF/TatD family DNA exonuclease"/>
    <property type="match status" value="1"/>
</dbReference>
<evidence type="ECO:0000313" key="5">
    <source>
        <dbReference type="EMBL" id="ABD45772.1"/>
    </source>
</evidence>
<accession>Q2GE50</accession>
<feature type="binding site" evidence="4">
    <location>
        <position position="212"/>
    </location>
    <ligand>
        <name>a divalent metal cation</name>
        <dbReference type="ChEBI" id="CHEBI:60240"/>
        <label>1</label>
    </ligand>
</feature>
<sequence length="268" mass="30608">MNPFPESDCQMIFDSHCHLLFYGKEAIKDIVEEAKRNGVGVLHNIATKLSEVEDLLSISEQFSNVYCSVGVHPNHVEHCESLKETLISLATHEKVISIGETGLDYYYDYTTKKVQQESFREHIRAALESNLPLVVHSRNAETDTVRILETELSDSRTPVILHSFASSRELFEAAIRNAWYVSFSGIVTFKNATEVQKIAVEVPLDRMLIETDAPYLSPVPFRGKTNYPSYIVHILKHISKLRRIENVELSTKLMENFLRVFPKVIRPT</sequence>
<dbReference type="Pfam" id="PF01026">
    <property type="entry name" value="TatD_DNase"/>
    <property type="match status" value="1"/>
</dbReference>